<dbReference type="EMBL" id="AP018560">
    <property type="protein sequence ID" value="BBD78879.1"/>
    <property type="molecule type" value="Genomic_DNA"/>
</dbReference>
<keyword evidence="1" id="KW-0472">Membrane</keyword>
<accession>A0A2Z6E2S1</accession>
<keyword evidence="3" id="KW-1185">Reference proteome</keyword>
<protein>
    <submittedName>
        <fullName evidence="2">Membrane protein, related to Actinobacillus protein</fullName>
    </submittedName>
</protein>
<evidence type="ECO:0000256" key="1">
    <source>
        <dbReference type="SAM" id="Phobius"/>
    </source>
</evidence>
<feature type="transmembrane region" description="Helical" evidence="1">
    <location>
        <begin position="259"/>
        <end position="278"/>
    </location>
</feature>
<feature type="transmembrane region" description="Helical" evidence="1">
    <location>
        <begin position="372"/>
        <end position="392"/>
    </location>
</feature>
<dbReference type="Pfam" id="PF09913">
    <property type="entry name" value="DUF2142"/>
    <property type="match status" value="1"/>
</dbReference>
<keyword evidence="1" id="KW-1133">Transmembrane helix</keyword>
<dbReference type="Proteomes" id="UP000270530">
    <property type="component" value="Chromosome"/>
</dbReference>
<gene>
    <name evidence="2" type="ORF">ALSL_0207</name>
</gene>
<dbReference type="KEGG" id="rbd:ALSL_0207"/>
<evidence type="ECO:0000313" key="2">
    <source>
        <dbReference type="EMBL" id="BBD78879.1"/>
    </source>
</evidence>
<dbReference type="AlphaFoldDB" id="A0A2Z6E2S1"/>
<reference evidence="3" key="1">
    <citation type="submission" date="2018-04" db="EMBL/GenBank/DDBJ databases">
        <authorList>
            <person name="Watanabe M."/>
            <person name="Kojima H."/>
        </authorList>
    </citation>
    <scope>NUCLEOTIDE SEQUENCE [LARGE SCALE GENOMIC DNA]</scope>
    <source>
        <strain evidence="3">Dysh456</strain>
    </source>
</reference>
<feature type="transmembrane region" description="Helical" evidence="1">
    <location>
        <begin position="15"/>
        <end position="36"/>
    </location>
</feature>
<name>A0A2Z6E2S1_9GAMM</name>
<feature type="transmembrane region" description="Helical" evidence="1">
    <location>
        <begin position="404"/>
        <end position="420"/>
    </location>
</feature>
<feature type="transmembrane region" description="Helical" evidence="1">
    <location>
        <begin position="149"/>
        <end position="169"/>
    </location>
</feature>
<feature type="transmembrane region" description="Helical" evidence="1">
    <location>
        <begin position="342"/>
        <end position="360"/>
    </location>
</feature>
<keyword evidence="1" id="KW-0812">Transmembrane</keyword>
<sequence>MSIAVVTIPPAPRRWHLFLLGYLLVAYIFSAIVPPFQAPDEFDHVKRAYMLGRGQLLLESVNGSPSGGQVDQGLLEYMAHFEPVKGNANRKISAQELTGASTIHWSGSQSRFETPTGTAYYFPALYLPSAIGLKAGETLGLTVSQSYRLARLFTLLACVATLFFAFRLYPPPTFVLAVLALPMNLFLLSAPVLDGMATSVAVLALSAFMRTWADRERTPARVTQVLVISIALVASCRANLLPLLLLPFATWLLLRRRSLLIWATVASVLVLGWTAWTVKYTVYPPGARDIDHLGRLLSYVFHPWQFLQVVYATVSDSALVSFYADSFVGVLGWLDTPFSNGVYHAFGILLALTLACSLSWNTLKTGWRWRGLLALCALAAVLLIFLALLVQWTIGPATKVDGVQGRYFTIPVLILAYALLGEPRPLAGVGELARSVLAALILAISTHYSVMALVARYHTAARQPEEADIILSPSAPLSKDRPIQLHFDPAQVAHPAGLDALSLRFGTYMTSHPGKAALRLWTGKGEIITLPFDLADLVDNAYRTFPLDGKPYNGGEILSQGGEGVSTYESRTGSGLVVECMSLHTRDDRDLLTAGCPSP</sequence>
<feature type="transmembrane region" description="Helical" evidence="1">
    <location>
        <begin position="432"/>
        <end position="455"/>
    </location>
</feature>
<organism evidence="2 3">
    <name type="scientific">Aerosticca soli</name>
    <dbReference type="NCBI Taxonomy" id="2010829"/>
    <lineage>
        <taxon>Bacteria</taxon>
        <taxon>Pseudomonadati</taxon>
        <taxon>Pseudomonadota</taxon>
        <taxon>Gammaproteobacteria</taxon>
        <taxon>Lysobacterales</taxon>
        <taxon>Rhodanobacteraceae</taxon>
        <taxon>Aerosticca</taxon>
    </lineage>
</organism>
<proteinExistence type="predicted"/>
<feature type="transmembrane region" description="Helical" evidence="1">
    <location>
        <begin position="175"/>
        <end position="205"/>
    </location>
</feature>
<reference evidence="3" key="2">
    <citation type="submission" date="2018-06" db="EMBL/GenBank/DDBJ databases">
        <title>Genome sequence of Rhodanobacteraceae bacterium strain Dysh456.</title>
        <authorList>
            <person name="Fukui M."/>
        </authorList>
    </citation>
    <scope>NUCLEOTIDE SEQUENCE [LARGE SCALE GENOMIC DNA]</scope>
    <source>
        <strain evidence="3">Dysh456</strain>
    </source>
</reference>
<dbReference type="InterPro" id="IPR018674">
    <property type="entry name" value="DUF2142_membrane"/>
</dbReference>
<dbReference type="RefSeq" id="WP_126535813.1">
    <property type="nucleotide sequence ID" value="NZ_AP018560.1"/>
</dbReference>
<evidence type="ECO:0000313" key="3">
    <source>
        <dbReference type="Proteomes" id="UP000270530"/>
    </source>
</evidence>
<dbReference type="OrthoDB" id="2220917at2"/>